<dbReference type="AlphaFoldDB" id="A0ABD2Q2K9"/>
<sequence>MWLQLSFLSCTNRSPVSGDPDASVGVLLEWSEPLLTRISRLDFLVCFFLLNNFPCLLKLNYLLRAVPCFLRGVDRNMHQALQGILNVKLDESSWLQARLPTRLKGRGSKAIADYASPAYGFQDLVSTILARLDPCATSSE</sequence>
<organism evidence="1 2">
    <name type="scientific">Cichlidogyrus casuarinus</name>
    <dbReference type="NCBI Taxonomy" id="1844966"/>
    <lineage>
        <taxon>Eukaryota</taxon>
        <taxon>Metazoa</taxon>
        <taxon>Spiralia</taxon>
        <taxon>Lophotrochozoa</taxon>
        <taxon>Platyhelminthes</taxon>
        <taxon>Monogenea</taxon>
        <taxon>Monopisthocotylea</taxon>
        <taxon>Dactylogyridea</taxon>
        <taxon>Ancyrocephalidae</taxon>
        <taxon>Cichlidogyrus</taxon>
    </lineage>
</organism>
<accession>A0ABD2Q2K9</accession>
<comment type="caution">
    <text evidence="1">The sequence shown here is derived from an EMBL/GenBank/DDBJ whole genome shotgun (WGS) entry which is preliminary data.</text>
</comment>
<keyword evidence="2" id="KW-1185">Reference proteome</keyword>
<name>A0ABD2Q2K9_9PLAT</name>
<gene>
    <name evidence="1" type="ORF">Ciccas_007562</name>
</gene>
<evidence type="ECO:0000313" key="2">
    <source>
        <dbReference type="Proteomes" id="UP001626550"/>
    </source>
</evidence>
<dbReference type="EMBL" id="JBJKFK010001179">
    <property type="protein sequence ID" value="KAL3313834.1"/>
    <property type="molecule type" value="Genomic_DNA"/>
</dbReference>
<reference evidence="1 2" key="1">
    <citation type="submission" date="2024-11" db="EMBL/GenBank/DDBJ databases">
        <title>Adaptive evolution of stress response genes in parasites aligns with host niche diversity.</title>
        <authorList>
            <person name="Hahn C."/>
            <person name="Resl P."/>
        </authorList>
    </citation>
    <scope>NUCLEOTIDE SEQUENCE [LARGE SCALE GENOMIC DNA]</scope>
    <source>
        <strain evidence="1">EGGRZ-B1_66</strain>
        <tissue evidence="1">Body</tissue>
    </source>
</reference>
<evidence type="ECO:0000313" key="1">
    <source>
        <dbReference type="EMBL" id="KAL3313834.1"/>
    </source>
</evidence>
<proteinExistence type="predicted"/>
<dbReference type="Proteomes" id="UP001626550">
    <property type="component" value="Unassembled WGS sequence"/>
</dbReference>
<protein>
    <submittedName>
        <fullName evidence="1">Uncharacterized protein</fullName>
    </submittedName>
</protein>